<accession>A0A8H3IMT3</accession>
<comment type="caution">
    <text evidence="3">The sequence shown here is derived from an EMBL/GenBank/DDBJ whole genome shotgun (WGS) entry which is preliminary data.</text>
</comment>
<evidence type="ECO:0000313" key="4">
    <source>
        <dbReference type="Proteomes" id="UP000664169"/>
    </source>
</evidence>
<dbReference type="InterPro" id="IPR032675">
    <property type="entry name" value="LRR_dom_sf"/>
</dbReference>
<dbReference type="SUPFAM" id="SSF52047">
    <property type="entry name" value="RNI-like"/>
    <property type="match status" value="1"/>
</dbReference>
<dbReference type="PROSITE" id="PS50181">
    <property type="entry name" value="FBOX"/>
    <property type="match status" value="1"/>
</dbReference>
<protein>
    <recommendedName>
        <fullName evidence="2">F-box domain-containing protein</fullName>
    </recommendedName>
</protein>
<evidence type="ECO:0000313" key="3">
    <source>
        <dbReference type="EMBL" id="CAF9919419.1"/>
    </source>
</evidence>
<dbReference type="AlphaFoldDB" id="A0A8H3IMT3"/>
<sequence>MSLFGCPNEILKQIIHDVAIDDLENIAFTCRLIRELSGPVLEEHYKFKRKYGYKLNYPAKKSMHPAEILDAVIESPRAALYVRALSLTYRAPKGPNDKRIVAILEKHNYFWNLLNENPLIMDGEVYSWYARIQDGHIDAIYALLLYYLHSLKELRIQRPLLIPMTSVMISRLKCSIVHELWNDNPPDSSETYQIIAPEKPIQRQRKLGLARLERVIIDPATCSDEVNLRNRLGDFARFASFAKFPDLQHLNGISLCSRKYTISQKFWGFSNLRSIRLMNCHIDPDAFRSLFSGIKGLESFHYVPTVDAQESTQVVIDHLRQYAGHSLTRLYLRHSEVEMQSEAWKYRGFENLKRIDLNWNCLVHHETPKGLASSGASQSLTSLGPPPSPKKNAKELRKIHQPILVDLMPLSAESIKIVDLDGKANIEATRWLFFKLLKRIGHFPDLKLIIFVTPRRDCWLHAKEICSRVNLKFPAYSCEREKRTSEIEYVYE</sequence>
<evidence type="ECO:0000256" key="1">
    <source>
        <dbReference type="SAM" id="MobiDB-lite"/>
    </source>
</evidence>
<gene>
    <name evidence="3" type="ORF">GOMPHAMPRED_001805</name>
</gene>
<dbReference type="Proteomes" id="UP000664169">
    <property type="component" value="Unassembled WGS sequence"/>
</dbReference>
<feature type="domain" description="F-box" evidence="2">
    <location>
        <begin position="1"/>
        <end position="50"/>
    </location>
</feature>
<dbReference type="OrthoDB" id="5393957at2759"/>
<dbReference type="EMBL" id="CAJPDQ010000014">
    <property type="protein sequence ID" value="CAF9919419.1"/>
    <property type="molecule type" value="Genomic_DNA"/>
</dbReference>
<keyword evidence="4" id="KW-1185">Reference proteome</keyword>
<evidence type="ECO:0000259" key="2">
    <source>
        <dbReference type="PROSITE" id="PS50181"/>
    </source>
</evidence>
<name>A0A8H3IMT3_9LECA</name>
<proteinExistence type="predicted"/>
<reference evidence="3" key="1">
    <citation type="submission" date="2021-03" db="EMBL/GenBank/DDBJ databases">
        <authorList>
            <person name="Tagirdzhanova G."/>
        </authorList>
    </citation>
    <scope>NUCLEOTIDE SEQUENCE</scope>
</reference>
<feature type="region of interest" description="Disordered" evidence="1">
    <location>
        <begin position="372"/>
        <end position="394"/>
    </location>
</feature>
<dbReference type="Gene3D" id="3.80.10.10">
    <property type="entry name" value="Ribonuclease Inhibitor"/>
    <property type="match status" value="1"/>
</dbReference>
<dbReference type="InterPro" id="IPR001810">
    <property type="entry name" value="F-box_dom"/>
</dbReference>
<organism evidence="3 4">
    <name type="scientific">Gomphillus americanus</name>
    <dbReference type="NCBI Taxonomy" id="1940652"/>
    <lineage>
        <taxon>Eukaryota</taxon>
        <taxon>Fungi</taxon>
        <taxon>Dikarya</taxon>
        <taxon>Ascomycota</taxon>
        <taxon>Pezizomycotina</taxon>
        <taxon>Lecanoromycetes</taxon>
        <taxon>OSLEUM clade</taxon>
        <taxon>Ostropomycetidae</taxon>
        <taxon>Ostropales</taxon>
        <taxon>Graphidaceae</taxon>
        <taxon>Gomphilloideae</taxon>
        <taxon>Gomphillus</taxon>
    </lineage>
</organism>